<dbReference type="AlphaFoldDB" id="A0A4Y2AIZ0"/>
<dbReference type="EMBL" id="BGPR01000019">
    <property type="protein sequence ID" value="GBL79758.1"/>
    <property type="molecule type" value="Genomic_DNA"/>
</dbReference>
<evidence type="ECO:0000313" key="2">
    <source>
        <dbReference type="Proteomes" id="UP000499080"/>
    </source>
</evidence>
<reference evidence="1 2" key="1">
    <citation type="journal article" date="2019" name="Sci. Rep.">
        <title>Orb-weaving spider Araneus ventricosus genome elucidates the spidroin gene catalogue.</title>
        <authorList>
            <person name="Kono N."/>
            <person name="Nakamura H."/>
            <person name="Ohtoshi R."/>
            <person name="Moran D.A.P."/>
            <person name="Shinohara A."/>
            <person name="Yoshida Y."/>
            <person name="Fujiwara M."/>
            <person name="Mori M."/>
            <person name="Tomita M."/>
            <person name="Arakawa K."/>
        </authorList>
    </citation>
    <scope>NUCLEOTIDE SEQUENCE [LARGE SCALE GENOMIC DNA]</scope>
</reference>
<organism evidence="1 2">
    <name type="scientific">Araneus ventricosus</name>
    <name type="common">Orbweaver spider</name>
    <name type="synonym">Epeira ventricosa</name>
    <dbReference type="NCBI Taxonomy" id="182803"/>
    <lineage>
        <taxon>Eukaryota</taxon>
        <taxon>Metazoa</taxon>
        <taxon>Ecdysozoa</taxon>
        <taxon>Arthropoda</taxon>
        <taxon>Chelicerata</taxon>
        <taxon>Arachnida</taxon>
        <taxon>Araneae</taxon>
        <taxon>Araneomorphae</taxon>
        <taxon>Entelegynae</taxon>
        <taxon>Araneoidea</taxon>
        <taxon>Araneidae</taxon>
        <taxon>Araneus</taxon>
    </lineage>
</organism>
<comment type="caution">
    <text evidence="1">The sequence shown here is derived from an EMBL/GenBank/DDBJ whole genome shotgun (WGS) entry which is preliminary data.</text>
</comment>
<gene>
    <name evidence="1" type="ORF">AVEN_18275_1</name>
</gene>
<name>A0A4Y2AIZ0_ARAVE</name>
<accession>A0A4Y2AIZ0</accession>
<keyword evidence="2" id="KW-1185">Reference proteome</keyword>
<dbReference type="Proteomes" id="UP000499080">
    <property type="component" value="Unassembled WGS sequence"/>
</dbReference>
<proteinExistence type="predicted"/>
<evidence type="ECO:0000313" key="1">
    <source>
        <dbReference type="EMBL" id="GBL79758.1"/>
    </source>
</evidence>
<protein>
    <submittedName>
        <fullName evidence="1">Uncharacterized protein</fullName>
    </submittedName>
</protein>
<sequence length="85" mass="9631">MKTTPPSPSFGIIPVKRRFPGQINLHQAFIYGGYFLESSLERAIFSPETGTFLCIYHDATNMAKKKDRWFLEAFKTVTLLVSSDA</sequence>